<dbReference type="PANTHER" id="PTHR24559">
    <property type="entry name" value="TRANSPOSON TY3-I GAG-POL POLYPROTEIN"/>
    <property type="match status" value="1"/>
</dbReference>
<dbReference type="InterPro" id="IPR043502">
    <property type="entry name" value="DNA/RNA_pol_sf"/>
</dbReference>
<organism evidence="2 3">
    <name type="scientific">Actinobacillus pleuropneumoniae</name>
    <name type="common">Haemophilus pleuropneumoniae</name>
    <dbReference type="NCBI Taxonomy" id="715"/>
    <lineage>
        <taxon>Bacteria</taxon>
        <taxon>Pseudomonadati</taxon>
        <taxon>Pseudomonadota</taxon>
        <taxon>Gammaproteobacteria</taxon>
        <taxon>Pasteurellales</taxon>
        <taxon>Pasteurellaceae</taxon>
        <taxon>Actinobacillus</taxon>
    </lineage>
</organism>
<dbReference type="InterPro" id="IPR043128">
    <property type="entry name" value="Rev_trsase/Diguanyl_cyclase"/>
</dbReference>
<dbReference type="Pfam" id="PF00078">
    <property type="entry name" value="RVT_1"/>
    <property type="match status" value="1"/>
</dbReference>
<proteinExistence type="predicted"/>
<dbReference type="SUPFAM" id="SSF56672">
    <property type="entry name" value="DNA/RNA polymerases"/>
    <property type="match status" value="1"/>
</dbReference>
<sequence>MPFGLTNAPTTFMRLMNDVLRPFLDDFVIVYLDDILIFSKSKEDHVMHVRKVLDVLKKKQLFLKMSKCEFGKT</sequence>
<dbReference type="CDD" id="cd01647">
    <property type="entry name" value="RT_LTR"/>
    <property type="match status" value="1"/>
</dbReference>
<dbReference type="PANTHER" id="PTHR24559:SF444">
    <property type="entry name" value="REVERSE TRANSCRIPTASE DOMAIN-CONTAINING PROTEIN"/>
    <property type="match status" value="1"/>
</dbReference>
<keyword evidence="2" id="KW-0695">RNA-directed DNA polymerase</keyword>
<evidence type="ECO:0000313" key="2">
    <source>
        <dbReference type="EMBL" id="MCY6524997.1"/>
    </source>
</evidence>
<dbReference type="InterPro" id="IPR053134">
    <property type="entry name" value="RNA-dir_DNA_polymerase"/>
</dbReference>
<gene>
    <name evidence="2" type="ORF">OYG11_12405</name>
</gene>
<keyword evidence="2" id="KW-0548">Nucleotidyltransferase</keyword>
<dbReference type="AlphaFoldDB" id="A0A9Q4DKS5"/>
<dbReference type="EMBL" id="JAPQFC010001059">
    <property type="protein sequence ID" value="MCY6524997.1"/>
    <property type="molecule type" value="Genomic_DNA"/>
</dbReference>
<keyword evidence="2" id="KW-0808">Transferase</keyword>
<evidence type="ECO:0000313" key="3">
    <source>
        <dbReference type="Proteomes" id="UP001077788"/>
    </source>
</evidence>
<evidence type="ECO:0000259" key="1">
    <source>
        <dbReference type="PROSITE" id="PS50878"/>
    </source>
</evidence>
<dbReference type="Proteomes" id="UP001077788">
    <property type="component" value="Unassembled WGS sequence"/>
</dbReference>
<protein>
    <submittedName>
        <fullName evidence="2">Reverse transcriptase family protein</fullName>
    </submittedName>
</protein>
<comment type="caution">
    <text evidence="2">The sequence shown here is derived from an EMBL/GenBank/DDBJ whole genome shotgun (WGS) entry which is preliminary data.</text>
</comment>
<dbReference type="FunFam" id="3.30.70.270:FF:000003">
    <property type="entry name" value="Transposon Ty3-G Gag-Pol polyprotein"/>
    <property type="match status" value="1"/>
</dbReference>
<dbReference type="PROSITE" id="PS50878">
    <property type="entry name" value="RT_POL"/>
    <property type="match status" value="1"/>
</dbReference>
<dbReference type="GO" id="GO:0003964">
    <property type="term" value="F:RNA-directed DNA polymerase activity"/>
    <property type="evidence" value="ECO:0007669"/>
    <property type="project" value="UniProtKB-KW"/>
</dbReference>
<dbReference type="Gene3D" id="3.30.70.270">
    <property type="match status" value="1"/>
</dbReference>
<accession>A0A9Q4DKS5</accession>
<dbReference type="InterPro" id="IPR000477">
    <property type="entry name" value="RT_dom"/>
</dbReference>
<reference evidence="2" key="1">
    <citation type="journal article" date="2021" name="Vet Sci">
        <title>O-Serogroups and Pathovirotypes of Escherichia coli Isolated from Post-Weaning Piglets Showing Diarrhoea and/or Oedema in South Korea.</title>
        <authorList>
            <person name="Byun J.W."/>
            <person name="Moon B.Y."/>
            <person name="Do K.H."/>
            <person name="Lee K."/>
            <person name="Lee H.Y."/>
            <person name="Kim W.I."/>
            <person name="So B."/>
            <person name="Lee W.K."/>
        </authorList>
    </citation>
    <scope>NUCLEOTIDE SEQUENCE</scope>
    <source>
        <strain evidence="2">84/14</strain>
    </source>
</reference>
<feature type="domain" description="Reverse transcriptase" evidence="1">
    <location>
        <begin position="1"/>
        <end position="73"/>
    </location>
</feature>
<feature type="non-terminal residue" evidence="2">
    <location>
        <position position="73"/>
    </location>
</feature>
<reference evidence="2" key="2">
    <citation type="submission" date="2022-12" db="EMBL/GenBank/DDBJ databases">
        <authorList>
            <person name="Kardos G."/>
            <person name="Sarkozi R."/>
            <person name="Laczko L."/>
            <person name="Marton S."/>
            <person name="Makrai L."/>
            <person name="Banyai K."/>
            <person name="Fodor L."/>
        </authorList>
    </citation>
    <scope>NUCLEOTIDE SEQUENCE</scope>
    <source>
        <strain evidence="2">84/14</strain>
    </source>
</reference>
<name>A0A9Q4DKS5_ACTPL</name>